<name>A0A834TST7_9FABA</name>
<dbReference type="GO" id="GO:0005634">
    <property type="term" value="C:nucleus"/>
    <property type="evidence" value="ECO:0007669"/>
    <property type="project" value="UniProtKB-SubCell"/>
</dbReference>
<keyword evidence="2" id="KW-0805">Transcription regulation</keyword>
<keyword evidence="4" id="KW-0539">Nucleus</keyword>
<sequence>MENHPSSSTNTQKLITSFSNHTFLDPNLNNLSSQTLLEFSPTPSAQKNKVRREKINEKLRCLQDLVPGCYKAMGMAVMLDVIIDYVQSLQHQIELTTASMHFDFNTLEMDYATQTSQSNIGTCEVQEMEKKIGEEGFGGYSYNFNPTWKLR</sequence>
<feature type="domain" description="BHLH" evidence="5">
    <location>
        <begin position="39"/>
        <end position="89"/>
    </location>
</feature>
<organism evidence="6 7">
    <name type="scientific">Senna tora</name>
    <dbReference type="NCBI Taxonomy" id="362788"/>
    <lineage>
        <taxon>Eukaryota</taxon>
        <taxon>Viridiplantae</taxon>
        <taxon>Streptophyta</taxon>
        <taxon>Embryophyta</taxon>
        <taxon>Tracheophyta</taxon>
        <taxon>Spermatophyta</taxon>
        <taxon>Magnoliopsida</taxon>
        <taxon>eudicotyledons</taxon>
        <taxon>Gunneridae</taxon>
        <taxon>Pentapetalae</taxon>
        <taxon>rosids</taxon>
        <taxon>fabids</taxon>
        <taxon>Fabales</taxon>
        <taxon>Fabaceae</taxon>
        <taxon>Caesalpinioideae</taxon>
        <taxon>Cassia clade</taxon>
        <taxon>Senna</taxon>
    </lineage>
</organism>
<dbReference type="InterPro" id="IPR011598">
    <property type="entry name" value="bHLH_dom"/>
</dbReference>
<evidence type="ECO:0000256" key="4">
    <source>
        <dbReference type="ARBA" id="ARBA00023242"/>
    </source>
</evidence>
<dbReference type="AlphaFoldDB" id="A0A834TST7"/>
<dbReference type="Proteomes" id="UP000634136">
    <property type="component" value="Unassembled WGS sequence"/>
</dbReference>
<evidence type="ECO:0000256" key="3">
    <source>
        <dbReference type="ARBA" id="ARBA00023163"/>
    </source>
</evidence>
<protein>
    <submittedName>
        <fullName evidence="6">Transcription factor bHLH75-like</fullName>
    </submittedName>
</protein>
<proteinExistence type="predicted"/>
<dbReference type="PANTHER" id="PTHR12565">
    <property type="entry name" value="STEROL REGULATORY ELEMENT-BINDING PROTEIN"/>
    <property type="match status" value="1"/>
</dbReference>
<dbReference type="InterPro" id="IPR036638">
    <property type="entry name" value="HLH_DNA-bd_sf"/>
</dbReference>
<evidence type="ECO:0000313" key="7">
    <source>
        <dbReference type="Proteomes" id="UP000634136"/>
    </source>
</evidence>
<dbReference type="PANTHER" id="PTHR12565:SF367">
    <property type="entry name" value="TRANSCRIPTION FACTOR BHLH75"/>
    <property type="match status" value="1"/>
</dbReference>
<evidence type="ECO:0000256" key="1">
    <source>
        <dbReference type="ARBA" id="ARBA00004123"/>
    </source>
</evidence>
<reference evidence="6" key="1">
    <citation type="submission" date="2020-09" db="EMBL/GenBank/DDBJ databases">
        <title>Genome-Enabled Discovery of Anthraquinone Biosynthesis in Senna tora.</title>
        <authorList>
            <person name="Kang S.-H."/>
            <person name="Pandey R.P."/>
            <person name="Lee C.-M."/>
            <person name="Sim J.-S."/>
            <person name="Jeong J.-T."/>
            <person name="Choi B.-S."/>
            <person name="Jung M."/>
            <person name="Ginzburg D."/>
            <person name="Zhao K."/>
            <person name="Won S.Y."/>
            <person name="Oh T.-J."/>
            <person name="Yu Y."/>
            <person name="Kim N.-H."/>
            <person name="Lee O.R."/>
            <person name="Lee T.-H."/>
            <person name="Bashyal P."/>
            <person name="Kim T.-S."/>
            <person name="Lee W.-H."/>
            <person name="Kawkins C."/>
            <person name="Kim C.-K."/>
            <person name="Kim J.S."/>
            <person name="Ahn B.O."/>
            <person name="Rhee S.Y."/>
            <person name="Sohng J.K."/>
        </authorList>
    </citation>
    <scope>NUCLEOTIDE SEQUENCE</scope>
    <source>
        <tissue evidence="6">Leaf</tissue>
    </source>
</reference>
<dbReference type="PROSITE" id="PS50888">
    <property type="entry name" value="BHLH"/>
    <property type="match status" value="1"/>
</dbReference>
<comment type="subcellular location">
    <subcellularLocation>
        <location evidence="1">Nucleus</location>
    </subcellularLocation>
</comment>
<dbReference type="GO" id="GO:0046983">
    <property type="term" value="F:protein dimerization activity"/>
    <property type="evidence" value="ECO:0007669"/>
    <property type="project" value="InterPro"/>
</dbReference>
<accession>A0A834TST7</accession>
<dbReference type="OrthoDB" id="690068at2759"/>
<dbReference type="SMART" id="SM00353">
    <property type="entry name" value="HLH"/>
    <property type="match status" value="1"/>
</dbReference>
<comment type="caution">
    <text evidence="6">The sequence shown here is derived from an EMBL/GenBank/DDBJ whole genome shotgun (WGS) entry which is preliminary data.</text>
</comment>
<dbReference type="EMBL" id="JAAIUW010000006">
    <property type="protein sequence ID" value="KAF7827805.1"/>
    <property type="molecule type" value="Genomic_DNA"/>
</dbReference>
<evidence type="ECO:0000313" key="6">
    <source>
        <dbReference type="EMBL" id="KAF7827805.1"/>
    </source>
</evidence>
<dbReference type="SUPFAM" id="SSF47459">
    <property type="entry name" value="HLH, helix-loop-helix DNA-binding domain"/>
    <property type="match status" value="1"/>
</dbReference>
<dbReference type="GO" id="GO:0003700">
    <property type="term" value="F:DNA-binding transcription factor activity"/>
    <property type="evidence" value="ECO:0007669"/>
    <property type="project" value="TreeGrafter"/>
</dbReference>
<dbReference type="InterPro" id="IPR024097">
    <property type="entry name" value="bHLH_ZIP_TF"/>
</dbReference>
<evidence type="ECO:0000259" key="5">
    <source>
        <dbReference type="PROSITE" id="PS50888"/>
    </source>
</evidence>
<keyword evidence="7" id="KW-1185">Reference proteome</keyword>
<evidence type="ECO:0000256" key="2">
    <source>
        <dbReference type="ARBA" id="ARBA00023015"/>
    </source>
</evidence>
<keyword evidence="3" id="KW-0804">Transcription</keyword>
<gene>
    <name evidence="6" type="ORF">G2W53_018969</name>
</gene>
<dbReference type="Gene3D" id="4.10.280.10">
    <property type="entry name" value="Helix-loop-helix DNA-binding domain"/>
    <property type="match status" value="1"/>
</dbReference>